<reference evidence="2" key="1">
    <citation type="submission" date="2017-04" db="EMBL/GenBank/DDBJ databases">
        <title>Genome evolution of the luminous symbionts of deep sea anglerfish.</title>
        <authorList>
            <person name="Hendry T.A."/>
        </authorList>
    </citation>
    <scope>NUCLEOTIDE SEQUENCE [LARGE SCALE GENOMIC DNA]</scope>
</reference>
<evidence type="ECO:0000313" key="2">
    <source>
        <dbReference type="Proteomes" id="UP000219020"/>
    </source>
</evidence>
<proteinExistence type="predicted"/>
<gene>
    <name evidence="1" type="ORF">BTN49_2139</name>
</gene>
<dbReference type="Proteomes" id="UP000219020">
    <property type="component" value="Unassembled WGS sequence"/>
</dbReference>
<protein>
    <submittedName>
        <fullName evidence="1">Uncharacterized protein</fullName>
    </submittedName>
</protein>
<name>A0A2A5T267_9GAMM</name>
<organism evidence="1 2">
    <name type="scientific">Candidatus Enterovibrio escicola</name>
    <dbReference type="NCBI Taxonomy" id="1927127"/>
    <lineage>
        <taxon>Bacteria</taxon>
        <taxon>Pseudomonadati</taxon>
        <taxon>Pseudomonadota</taxon>
        <taxon>Gammaproteobacteria</taxon>
        <taxon>Vibrionales</taxon>
        <taxon>Vibrionaceae</taxon>
        <taxon>Enterovibrio</taxon>
    </lineage>
</organism>
<dbReference type="EMBL" id="NBYY01000023">
    <property type="protein sequence ID" value="PCS22246.1"/>
    <property type="molecule type" value="Genomic_DNA"/>
</dbReference>
<keyword evidence="2" id="KW-1185">Reference proteome</keyword>
<comment type="caution">
    <text evidence="1">The sequence shown here is derived from an EMBL/GenBank/DDBJ whole genome shotgun (WGS) entry which is preliminary data.</text>
</comment>
<dbReference type="AlphaFoldDB" id="A0A2A5T267"/>
<accession>A0A2A5T267</accession>
<evidence type="ECO:0000313" key="1">
    <source>
        <dbReference type="EMBL" id="PCS22246.1"/>
    </source>
</evidence>
<sequence>MSEIHVDVIQKGDKVTMVDNLLVTDGTFECAQCSYSSFKM</sequence>